<sequence length="79" mass="8628">MPPTSTFDVDRLMLQAVEVPLVDMADHHRSEEKPLAASTAVLSAALASRPQKRSRGHSVCEVIGCTRLSRKGDTNEKAR</sequence>
<gene>
    <name evidence="1" type="ORF">FOZ63_025408</name>
</gene>
<proteinExistence type="predicted"/>
<name>A0A7J6QG18_PEROL</name>
<keyword evidence="2" id="KW-1185">Reference proteome</keyword>
<dbReference type="Proteomes" id="UP000553632">
    <property type="component" value="Unassembled WGS sequence"/>
</dbReference>
<reference evidence="1 2" key="1">
    <citation type="submission" date="2020-04" db="EMBL/GenBank/DDBJ databases">
        <title>Perkinsus olseni comparative genomics.</title>
        <authorList>
            <person name="Bogema D.R."/>
        </authorList>
    </citation>
    <scope>NUCLEOTIDE SEQUENCE [LARGE SCALE GENOMIC DNA]</scope>
    <source>
        <strain evidence="1 2">ATCC PRA-207</strain>
    </source>
</reference>
<evidence type="ECO:0000313" key="2">
    <source>
        <dbReference type="Proteomes" id="UP000553632"/>
    </source>
</evidence>
<organism evidence="1 2">
    <name type="scientific">Perkinsus olseni</name>
    <name type="common">Perkinsus atlanticus</name>
    <dbReference type="NCBI Taxonomy" id="32597"/>
    <lineage>
        <taxon>Eukaryota</taxon>
        <taxon>Sar</taxon>
        <taxon>Alveolata</taxon>
        <taxon>Perkinsozoa</taxon>
        <taxon>Perkinsea</taxon>
        <taxon>Perkinsida</taxon>
        <taxon>Perkinsidae</taxon>
        <taxon>Perkinsus</taxon>
    </lineage>
</organism>
<accession>A0A7J6QG18</accession>
<evidence type="ECO:0000313" key="1">
    <source>
        <dbReference type="EMBL" id="KAF4707519.1"/>
    </source>
</evidence>
<dbReference type="EMBL" id="JABANO010033062">
    <property type="protein sequence ID" value="KAF4707519.1"/>
    <property type="molecule type" value="Genomic_DNA"/>
</dbReference>
<dbReference type="AlphaFoldDB" id="A0A7J6QG18"/>
<comment type="caution">
    <text evidence="1">The sequence shown here is derived from an EMBL/GenBank/DDBJ whole genome shotgun (WGS) entry which is preliminary data.</text>
</comment>
<protein>
    <submittedName>
        <fullName evidence="1">Uncharacterized protein</fullName>
    </submittedName>
</protein>